<keyword evidence="2" id="KW-0812">Transmembrane</keyword>
<organism evidence="3 4">
    <name type="scientific">Micromonospora echinofusca</name>
    <dbReference type="NCBI Taxonomy" id="47858"/>
    <lineage>
        <taxon>Bacteria</taxon>
        <taxon>Bacillati</taxon>
        <taxon>Actinomycetota</taxon>
        <taxon>Actinomycetes</taxon>
        <taxon>Micromonosporales</taxon>
        <taxon>Micromonosporaceae</taxon>
        <taxon>Micromonospora</taxon>
    </lineage>
</organism>
<reference evidence="3 4" key="1">
    <citation type="submission" date="2019-12" db="EMBL/GenBank/DDBJ databases">
        <title>Whole genome sequencing of endophytic Actinobacterium Micromonospora sp. MPMI6T.</title>
        <authorList>
            <person name="Evv R."/>
            <person name="Podile A.R."/>
        </authorList>
    </citation>
    <scope>NUCLEOTIDE SEQUENCE [LARGE SCALE GENOMIC DNA]</scope>
    <source>
        <strain evidence="3 4">MPMI6</strain>
    </source>
</reference>
<evidence type="ECO:0000256" key="2">
    <source>
        <dbReference type="SAM" id="Phobius"/>
    </source>
</evidence>
<feature type="transmembrane region" description="Helical" evidence="2">
    <location>
        <begin position="78"/>
        <end position="98"/>
    </location>
</feature>
<protein>
    <recommendedName>
        <fullName evidence="5">DUF418 domain-containing protein</fullName>
    </recommendedName>
</protein>
<evidence type="ECO:0000256" key="1">
    <source>
        <dbReference type="SAM" id="MobiDB-lite"/>
    </source>
</evidence>
<dbReference type="EMBL" id="WVUH01000684">
    <property type="protein sequence ID" value="MBO4210925.1"/>
    <property type="molecule type" value="Genomic_DNA"/>
</dbReference>
<evidence type="ECO:0008006" key="5">
    <source>
        <dbReference type="Google" id="ProtNLM"/>
    </source>
</evidence>
<feature type="compositionally biased region" description="Low complexity" evidence="1">
    <location>
        <begin position="8"/>
        <end position="23"/>
    </location>
</feature>
<name>A0ABS3W2A6_MICEH</name>
<feature type="compositionally biased region" description="Low complexity" evidence="1">
    <location>
        <begin position="42"/>
        <end position="51"/>
    </location>
</feature>
<feature type="region of interest" description="Disordered" evidence="1">
    <location>
        <begin position="1"/>
        <end position="51"/>
    </location>
</feature>
<proteinExistence type="predicted"/>
<keyword evidence="2" id="KW-0472">Membrane</keyword>
<gene>
    <name evidence="3" type="ORF">GSF22_33785</name>
</gene>
<comment type="caution">
    <text evidence="3">The sequence shown here is derived from an EMBL/GenBank/DDBJ whole genome shotgun (WGS) entry which is preliminary data.</text>
</comment>
<keyword evidence="4" id="KW-1185">Reference proteome</keyword>
<accession>A0ABS3W2A6</accession>
<keyword evidence="2" id="KW-1133">Transmembrane helix</keyword>
<feature type="non-terminal residue" evidence="3">
    <location>
        <position position="125"/>
    </location>
</feature>
<evidence type="ECO:0000313" key="3">
    <source>
        <dbReference type="EMBL" id="MBO4210925.1"/>
    </source>
</evidence>
<sequence>MTIHGDQTAKGAGAVTATVSGPTDRTGAVAGAPPDDGPRITAPLRPAPRLGLRPRVHTGQLVVTQVALAGLGATAGRSAPLVAGAVLTATLLLLVTWAPTRGRWWYEWLGVWLRRAGRQRTLPPA</sequence>
<dbReference type="Proteomes" id="UP000823521">
    <property type="component" value="Unassembled WGS sequence"/>
</dbReference>
<evidence type="ECO:0000313" key="4">
    <source>
        <dbReference type="Proteomes" id="UP000823521"/>
    </source>
</evidence>